<dbReference type="InterPro" id="IPR019999">
    <property type="entry name" value="Anth_synth_I-like"/>
</dbReference>
<sequence length="423" mass="47206">MQQNTEITAAVIALKFKMLNWANQFNIFCLLDNNGYQHQTSAFECLLAVGVKRSFEFKAAHRFDALQQFYNAGPGWLFGHLGYNAAGNAYSTNNVLNTSFGDGFLFEPVSVIRLDDKAQITVLQSIEPSEKIIAEILQTPVFNDTTATSFTLTHQLSKQAYIQKIEQIKAHIQRGDCYEANFCMEFLGNVTSFNAITAYQKLTAISAAPFGAFYKLNQQYCLCASPERFLKKQGSLLQSQPIKGTAKRSSNFDEDHQNKTTLRNSKKEQSENVMVVDLVRNDMSQVSTKASVKVTELFGIYSFPQVHQMISTIECTLQNPSHFAKALAVCYPMGSMTGAPKKRVMEIIENTELTQRGLFSGALGYITPDGDFDFNVVIRSLFYNEAMQQVSFFAGSGITYYCDAAAEYDECMAKAAALLQVLQ</sequence>
<dbReference type="Proteomes" id="UP001595907">
    <property type="component" value="Unassembled WGS sequence"/>
</dbReference>
<dbReference type="EMBL" id="JBHSCZ010000002">
    <property type="protein sequence ID" value="MFC4263353.1"/>
    <property type="molecule type" value="Genomic_DNA"/>
</dbReference>
<reference evidence="4" key="1">
    <citation type="journal article" date="2019" name="Int. J. Syst. Evol. Microbiol.">
        <title>The Global Catalogue of Microorganisms (GCM) 10K type strain sequencing project: providing services to taxonomists for standard genome sequencing and annotation.</title>
        <authorList>
            <consortium name="The Broad Institute Genomics Platform"/>
            <consortium name="The Broad Institute Genome Sequencing Center for Infectious Disease"/>
            <person name="Wu L."/>
            <person name="Ma J."/>
        </authorList>
    </citation>
    <scope>NUCLEOTIDE SEQUENCE [LARGE SCALE GENOMIC DNA]</scope>
    <source>
        <strain evidence="4">CECT 8289</strain>
    </source>
</reference>
<protein>
    <submittedName>
        <fullName evidence="3">Anthranilate synthase component I family protein</fullName>
    </submittedName>
</protein>
<dbReference type="PANTHER" id="PTHR11236">
    <property type="entry name" value="AMINOBENZOATE/ANTHRANILATE SYNTHASE"/>
    <property type="match status" value="1"/>
</dbReference>
<dbReference type="PANTHER" id="PTHR11236:SF50">
    <property type="entry name" value="AMINODEOXYCHORISMATE SYNTHASE COMPONENT 1"/>
    <property type="match status" value="1"/>
</dbReference>
<dbReference type="InterPro" id="IPR005801">
    <property type="entry name" value="ADC_synthase"/>
</dbReference>
<dbReference type="PRINTS" id="PR00095">
    <property type="entry name" value="ANTSNTHASEI"/>
</dbReference>
<evidence type="ECO:0000256" key="1">
    <source>
        <dbReference type="SAM" id="MobiDB-lite"/>
    </source>
</evidence>
<accession>A0ABV8QVF6</accession>
<evidence type="ECO:0000313" key="4">
    <source>
        <dbReference type="Proteomes" id="UP001595907"/>
    </source>
</evidence>
<evidence type="ECO:0000259" key="2">
    <source>
        <dbReference type="Pfam" id="PF00425"/>
    </source>
</evidence>
<dbReference type="InterPro" id="IPR015890">
    <property type="entry name" value="Chorismate_C"/>
</dbReference>
<dbReference type="Gene3D" id="3.60.120.10">
    <property type="entry name" value="Anthranilate synthase"/>
    <property type="match status" value="1"/>
</dbReference>
<evidence type="ECO:0000313" key="3">
    <source>
        <dbReference type="EMBL" id="MFC4263353.1"/>
    </source>
</evidence>
<comment type="caution">
    <text evidence="3">The sequence shown here is derived from an EMBL/GenBank/DDBJ whole genome shotgun (WGS) entry which is preliminary data.</text>
</comment>
<keyword evidence="4" id="KW-1185">Reference proteome</keyword>
<dbReference type="RefSeq" id="WP_379709792.1">
    <property type="nucleotide sequence ID" value="NZ_JBHSCZ010000002.1"/>
</dbReference>
<dbReference type="SUPFAM" id="SSF56322">
    <property type="entry name" value="ADC synthase"/>
    <property type="match status" value="1"/>
</dbReference>
<organism evidence="3 4">
    <name type="scientific">Ferruginibacter yonginensis</name>
    <dbReference type="NCBI Taxonomy" id="1310416"/>
    <lineage>
        <taxon>Bacteria</taxon>
        <taxon>Pseudomonadati</taxon>
        <taxon>Bacteroidota</taxon>
        <taxon>Chitinophagia</taxon>
        <taxon>Chitinophagales</taxon>
        <taxon>Chitinophagaceae</taxon>
        <taxon>Ferruginibacter</taxon>
    </lineage>
</organism>
<gene>
    <name evidence="3" type="ORF">ACFOWM_10715</name>
</gene>
<feature type="region of interest" description="Disordered" evidence="1">
    <location>
        <begin position="241"/>
        <end position="268"/>
    </location>
</feature>
<proteinExistence type="predicted"/>
<dbReference type="Pfam" id="PF00425">
    <property type="entry name" value="Chorismate_bind"/>
    <property type="match status" value="1"/>
</dbReference>
<feature type="domain" description="Chorismate-utilising enzyme C-terminal" evidence="2">
    <location>
        <begin position="158"/>
        <end position="414"/>
    </location>
</feature>
<name>A0ABV8QVF6_9BACT</name>